<proteinExistence type="predicted"/>
<evidence type="ECO:0000256" key="1">
    <source>
        <dbReference type="ARBA" id="ARBA00004370"/>
    </source>
</evidence>
<dbReference type="InterPro" id="IPR010827">
    <property type="entry name" value="BamA/TamA_POTRA"/>
</dbReference>
<feature type="domain" description="POTRA" evidence="3">
    <location>
        <begin position="18"/>
        <end position="90"/>
    </location>
</feature>
<name>A0A1F7FBW9_UNCRA</name>
<evidence type="ECO:0000313" key="5">
    <source>
        <dbReference type="Proteomes" id="UP000179243"/>
    </source>
</evidence>
<dbReference type="GO" id="GO:0019867">
    <property type="term" value="C:outer membrane"/>
    <property type="evidence" value="ECO:0007669"/>
    <property type="project" value="InterPro"/>
</dbReference>
<comment type="caution">
    <text evidence="4">The sequence shown here is derived from an EMBL/GenBank/DDBJ whole genome shotgun (WGS) entry which is preliminary data.</text>
</comment>
<accession>A0A1F7FBW9</accession>
<dbReference type="Gene3D" id="3.10.20.310">
    <property type="entry name" value="membrane protein fhac"/>
    <property type="match status" value="1"/>
</dbReference>
<dbReference type="PROSITE" id="PS51779">
    <property type="entry name" value="POTRA"/>
    <property type="match status" value="1"/>
</dbReference>
<evidence type="ECO:0000313" key="4">
    <source>
        <dbReference type="EMBL" id="OGK04101.1"/>
    </source>
</evidence>
<dbReference type="InterPro" id="IPR034746">
    <property type="entry name" value="POTRA"/>
</dbReference>
<reference evidence="4 5" key="1">
    <citation type="journal article" date="2016" name="Nat. Commun.">
        <title>Thousands of microbial genomes shed light on interconnected biogeochemical processes in an aquifer system.</title>
        <authorList>
            <person name="Anantharaman K."/>
            <person name="Brown C.T."/>
            <person name="Hug L.A."/>
            <person name="Sharon I."/>
            <person name="Castelle C.J."/>
            <person name="Probst A.J."/>
            <person name="Thomas B.C."/>
            <person name="Singh A."/>
            <person name="Wilkins M.J."/>
            <person name="Karaoz U."/>
            <person name="Brodie E.L."/>
            <person name="Williams K.H."/>
            <person name="Hubbard S.S."/>
            <person name="Banfield J.F."/>
        </authorList>
    </citation>
    <scope>NUCLEOTIDE SEQUENCE [LARGE SCALE GENOMIC DNA]</scope>
</reference>
<sequence length="469" mass="53877">MIFRAFVVLFAVYAAHAGVLTEVRVFGNTHVRERFILDEMDLYQGKEADTAMVRRSVNGLMASGWFDTVYARTLPGDSGAMKVWVYVKELERRGFFPYGGSLNATMFGEDKYWISATPGVKQLYLFNRLQRLDLMITAPYAYAATVLWSATSFPSRTIKSGLNLNARTGPYKYSPYYAQNASVSAYVAKAVWETFQLRATFSYDLSKTWWINVDKWRDLDWHIFVLDPSMFAGASPWYPRTESVPSAAFSATLDRRNHYLIPTRGFYLFAEAARFWVYNRSNDVGSPFNQASGIARAYATPFSRQTFAMQVRAIARQDFDNIALRHRLLFYDDGTQFRGFRYLYGTNVAFANIEYRYRLFEVDYSTMGLEEYFDKRTMRLINRVSYTAFAFAFIDNGMFWGYTYPQNRYLKFSDVSLANDLYTSTGIGASLVYPKLGYIGSMGITLYGRKPGLSDDYAAMLYGSLSTRF</sequence>
<organism evidence="4 5">
    <name type="scientific">Candidatus Raymondbacteria bacterium RIFOXYD12_FULL_49_13</name>
    <dbReference type="NCBI Taxonomy" id="1817890"/>
    <lineage>
        <taxon>Bacteria</taxon>
        <taxon>Raymondiibacteriota</taxon>
    </lineage>
</organism>
<dbReference type="Gene3D" id="2.40.160.50">
    <property type="entry name" value="membrane protein fhac: a member of the omp85/tpsb transporter family"/>
    <property type="match status" value="1"/>
</dbReference>
<gene>
    <name evidence="4" type="ORF">A2519_19550</name>
</gene>
<dbReference type="AlphaFoldDB" id="A0A1F7FBW9"/>
<dbReference type="Pfam" id="PF07244">
    <property type="entry name" value="POTRA"/>
    <property type="match status" value="1"/>
</dbReference>
<keyword evidence="2" id="KW-0472">Membrane</keyword>
<dbReference type="Proteomes" id="UP000179243">
    <property type="component" value="Unassembled WGS sequence"/>
</dbReference>
<evidence type="ECO:0000256" key="2">
    <source>
        <dbReference type="ARBA" id="ARBA00023136"/>
    </source>
</evidence>
<comment type="subcellular location">
    <subcellularLocation>
        <location evidence="1">Membrane</location>
    </subcellularLocation>
</comment>
<evidence type="ECO:0000259" key="3">
    <source>
        <dbReference type="PROSITE" id="PS51779"/>
    </source>
</evidence>
<protein>
    <recommendedName>
        <fullName evidence="3">POTRA domain-containing protein</fullName>
    </recommendedName>
</protein>
<dbReference type="EMBL" id="MFYX01000075">
    <property type="protein sequence ID" value="OGK04101.1"/>
    <property type="molecule type" value="Genomic_DNA"/>
</dbReference>